<feature type="transmembrane region" description="Helical" evidence="1">
    <location>
        <begin position="27"/>
        <end position="44"/>
    </location>
</feature>
<evidence type="ECO:0000256" key="1">
    <source>
        <dbReference type="SAM" id="Phobius"/>
    </source>
</evidence>
<evidence type="ECO:0000313" key="2">
    <source>
        <dbReference type="EMBL" id="KAA9022658.1"/>
    </source>
</evidence>
<accession>A0A5J5HNT6</accession>
<keyword evidence="3" id="KW-1185">Reference proteome</keyword>
<dbReference type="EMBL" id="VYKL01000022">
    <property type="protein sequence ID" value="KAA9022658.1"/>
    <property type="molecule type" value="Genomic_DNA"/>
</dbReference>
<keyword evidence="1" id="KW-0472">Membrane</keyword>
<evidence type="ECO:0000313" key="3">
    <source>
        <dbReference type="Proteomes" id="UP000326671"/>
    </source>
</evidence>
<dbReference type="RefSeq" id="WP_150440909.1">
    <property type="nucleotide sequence ID" value="NZ_VYKL01000022.1"/>
</dbReference>
<dbReference type="Proteomes" id="UP000326671">
    <property type="component" value="Unassembled WGS sequence"/>
</dbReference>
<protein>
    <submittedName>
        <fullName evidence="2">Uncharacterized protein</fullName>
    </submittedName>
</protein>
<comment type="caution">
    <text evidence="2">The sequence shown here is derived from an EMBL/GenBank/DDBJ whole genome shotgun (WGS) entry which is preliminary data.</text>
</comment>
<reference evidence="2 3" key="1">
    <citation type="submission" date="2019-09" db="EMBL/GenBank/DDBJ databases">
        <title>Whole genome sequences of isolates from the Mars Exploration Rovers.</title>
        <authorList>
            <person name="Seuylemezian A."/>
            <person name="Vaishampayan P."/>
        </authorList>
    </citation>
    <scope>NUCLEOTIDE SEQUENCE [LARGE SCALE GENOMIC DNA]</scope>
    <source>
        <strain evidence="2 3">MER_TA_151</strain>
    </source>
</reference>
<gene>
    <name evidence="2" type="ORF">F4V44_15425</name>
</gene>
<keyword evidence="1" id="KW-0812">Transmembrane</keyword>
<name>A0A5J5HNT6_9BACI</name>
<dbReference type="AlphaFoldDB" id="A0A5J5HNT6"/>
<proteinExistence type="predicted"/>
<sequence>MKCLLSISLLLLLSFYLVTLFNFSPVIAFVLFFLTIVSMVGAICQELDKNRRVRHLTVIK</sequence>
<organism evidence="2 3">
    <name type="scientific">Niallia endozanthoxylica</name>
    <dbReference type="NCBI Taxonomy" id="2036016"/>
    <lineage>
        <taxon>Bacteria</taxon>
        <taxon>Bacillati</taxon>
        <taxon>Bacillota</taxon>
        <taxon>Bacilli</taxon>
        <taxon>Bacillales</taxon>
        <taxon>Bacillaceae</taxon>
        <taxon>Niallia</taxon>
    </lineage>
</organism>
<keyword evidence="1" id="KW-1133">Transmembrane helix</keyword>